<evidence type="ECO:0000259" key="30">
    <source>
        <dbReference type="PROSITE" id="PS50011"/>
    </source>
</evidence>
<protein>
    <recommendedName>
        <fullName evidence="9">EKC/KEOPS complex subunit BUD32</fullName>
        <ecNumber evidence="7">2.7.11.1</ecNumber>
    </recommendedName>
    <alternativeName>
        <fullName evidence="25 26">Atypical Serine/threonine protein kinase BUD32</fullName>
    </alternativeName>
    <alternativeName>
        <fullName evidence="8">EKC/KEOPS complex subunit bud32</fullName>
    </alternativeName>
</protein>
<keyword evidence="24" id="KW-0539">Nucleus</keyword>
<keyword evidence="14" id="KW-0808">Transferase</keyword>
<dbReference type="EMBL" id="JAGHQL010000134">
    <property type="protein sequence ID" value="KAH0537683.1"/>
    <property type="molecule type" value="Genomic_DNA"/>
</dbReference>
<dbReference type="AlphaFoldDB" id="A0A9P8HUB2"/>
<evidence type="ECO:0000256" key="4">
    <source>
        <dbReference type="ARBA" id="ARBA00004574"/>
    </source>
</evidence>
<keyword evidence="12" id="KW-0723">Serine/threonine-protein kinase</keyword>
<evidence type="ECO:0000256" key="8">
    <source>
        <dbReference type="ARBA" id="ARBA00013948"/>
    </source>
</evidence>
<evidence type="ECO:0000256" key="6">
    <source>
        <dbReference type="ARBA" id="ARBA00011534"/>
    </source>
</evidence>
<comment type="catalytic activity">
    <reaction evidence="27">
        <text>L-threonyl-[protein] + ATP = O-phospho-L-threonyl-[protein] + ADP + H(+)</text>
        <dbReference type="Rhea" id="RHEA:46608"/>
        <dbReference type="Rhea" id="RHEA-COMP:11060"/>
        <dbReference type="Rhea" id="RHEA-COMP:11605"/>
        <dbReference type="ChEBI" id="CHEBI:15378"/>
        <dbReference type="ChEBI" id="CHEBI:30013"/>
        <dbReference type="ChEBI" id="CHEBI:30616"/>
        <dbReference type="ChEBI" id="CHEBI:61977"/>
        <dbReference type="ChEBI" id="CHEBI:456216"/>
        <dbReference type="EC" id="2.7.11.1"/>
    </reaction>
</comment>
<comment type="caution">
    <text evidence="31">The sequence shown here is derived from an EMBL/GenBank/DDBJ whole genome shotgun (WGS) entry which is preliminary data.</text>
</comment>
<name>A0A9P8HUB2_9PEZI</name>
<keyword evidence="16" id="KW-0547">Nucleotide-binding</keyword>
<dbReference type="Pfam" id="PF00069">
    <property type="entry name" value="Pkinase"/>
    <property type="match status" value="1"/>
</dbReference>
<evidence type="ECO:0000256" key="22">
    <source>
        <dbReference type="ARBA" id="ARBA00023159"/>
    </source>
</evidence>
<reference evidence="31" key="1">
    <citation type="submission" date="2021-03" db="EMBL/GenBank/DDBJ databases">
        <title>Comparative genomics and phylogenomic investigation of the class Geoglossomycetes provide insights into ecological specialization and systematics.</title>
        <authorList>
            <person name="Melie T."/>
            <person name="Pirro S."/>
            <person name="Miller A.N."/>
            <person name="Quandt A."/>
        </authorList>
    </citation>
    <scope>NUCLEOTIDE SEQUENCE</scope>
    <source>
        <strain evidence="31">GBOQ0MN5Z8</strain>
    </source>
</reference>
<keyword evidence="18" id="KW-0378">Hydrolase</keyword>
<dbReference type="Gene3D" id="3.30.200.20">
    <property type="entry name" value="Phosphorylase Kinase, domain 1"/>
    <property type="match status" value="1"/>
</dbReference>
<evidence type="ECO:0000256" key="12">
    <source>
        <dbReference type="ARBA" id="ARBA00022527"/>
    </source>
</evidence>
<evidence type="ECO:0000256" key="28">
    <source>
        <dbReference type="ARBA" id="ARBA00048679"/>
    </source>
</evidence>
<comment type="similarity">
    <text evidence="5">Belongs to the protein kinase superfamily. BUD32 family.</text>
</comment>
<keyword evidence="17 31" id="KW-0418">Kinase</keyword>
<evidence type="ECO:0000256" key="23">
    <source>
        <dbReference type="ARBA" id="ARBA00023163"/>
    </source>
</evidence>
<dbReference type="GO" id="GO:0004674">
    <property type="term" value="F:protein serine/threonine kinase activity"/>
    <property type="evidence" value="ECO:0007669"/>
    <property type="project" value="UniProtKB-KW"/>
</dbReference>
<keyword evidence="10" id="KW-0158">Chromosome</keyword>
<evidence type="ECO:0000313" key="32">
    <source>
        <dbReference type="Proteomes" id="UP000698800"/>
    </source>
</evidence>
<dbReference type="EC" id="2.7.11.1" evidence="7"/>
<keyword evidence="32" id="KW-1185">Reference proteome</keyword>
<evidence type="ECO:0000256" key="14">
    <source>
        <dbReference type="ARBA" id="ARBA00022679"/>
    </source>
</evidence>
<evidence type="ECO:0000256" key="5">
    <source>
        <dbReference type="ARBA" id="ARBA00010630"/>
    </source>
</evidence>
<dbReference type="GO" id="GO:0070525">
    <property type="term" value="P:tRNA threonylcarbamoyladenosine metabolic process"/>
    <property type="evidence" value="ECO:0007669"/>
    <property type="project" value="TreeGrafter"/>
</dbReference>
<keyword evidence="15" id="KW-0819">tRNA processing</keyword>
<evidence type="ECO:0000256" key="17">
    <source>
        <dbReference type="ARBA" id="ARBA00022777"/>
    </source>
</evidence>
<dbReference type="InterPro" id="IPR022495">
    <property type="entry name" value="Bud32"/>
</dbReference>
<dbReference type="GO" id="GO:0008033">
    <property type="term" value="P:tRNA processing"/>
    <property type="evidence" value="ECO:0007669"/>
    <property type="project" value="UniProtKB-KW"/>
</dbReference>
<evidence type="ECO:0000256" key="1">
    <source>
        <dbReference type="ARBA" id="ARBA00003747"/>
    </source>
</evidence>
<evidence type="ECO:0000256" key="10">
    <source>
        <dbReference type="ARBA" id="ARBA00022454"/>
    </source>
</evidence>
<evidence type="ECO:0000256" key="27">
    <source>
        <dbReference type="ARBA" id="ARBA00047899"/>
    </source>
</evidence>
<dbReference type="GO" id="GO:0005634">
    <property type="term" value="C:nucleus"/>
    <property type="evidence" value="ECO:0007669"/>
    <property type="project" value="UniProtKB-SubCell"/>
</dbReference>
<evidence type="ECO:0000256" key="13">
    <source>
        <dbReference type="ARBA" id="ARBA00022553"/>
    </source>
</evidence>
<dbReference type="GO" id="GO:0005829">
    <property type="term" value="C:cytosol"/>
    <property type="evidence" value="ECO:0007669"/>
    <property type="project" value="TreeGrafter"/>
</dbReference>
<keyword evidence="23" id="KW-0804">Transcription</keyword>
<dbReference type="GO" id="GO:0000408">
    <property type="term" value="C:EKC/KEOPS complex"/>
    <property type="evidence" value="ECO:0007669"/>
    <property type="project" value="TreeGrafter"/>
</dbReference>
<dbReference type="PANTHER" id="PTHR12209:SF0">
    <property type="entry name" value="EKC_KEOPS COMPLEX SUBUNIT TP53RK"/>
    <property type="match status" value="1"/>
</dbReference>
<feature type="region of interest" description="Disordered" evidence="29">
    <location>
        <begin position="15"/>
        <end position="42"/>
    </location>
</feature>
<keyword evidence="19" id="KW-0067">ATP-binding</keyword>
<evidence type="ECO:0000256" key="7">
    <source>
        <dbReference type="ARBA" id="ARBA00012513"/>
    </source>
</evidence>
<keyword evidence="13" id="KW-0597">Phosphoprotein</keyword>
<dbReference type="InterPro" id="IPR008266">
    <property type="entry name" value="Tyr_kinase_AS"/>
</dbReference>
<keyword evidence="11" id="KW-0963">Cytoplasm</keyword>
<evidence type="ECO:0000256" key="3">
    <source>
        <dbReference type="ARBA" id="ARBA00004496"/>
    </source>
</evidence>
<keyword evidence="21" id="KW-0805">Transcription regulation</keyword>
<dbReference type="Proteomes" id="UP000698800">
    <property type="component" value="Unassembled WGS sequence"/>
</dbReference>
<dbReference type="SUPFAM" id="SSF56112">
    <property type="entry name" value="Protein kinase-like (PK-like)"/>
    <property type="match status" value="1"/>
</dbReference>
<evidence type="ECO:0000256" key="24">
    <source>
        <dbReference type="ARBA" id="ARBA00023242"/>
    </source>
</evidence>
<comment type="catalytic activity">
    <reaction evidence="28">
        <text>L-seryl-[protein] + ATP = O-phospho-L-seryl-[protein] + ADP + H(+)</text>
        <dbReference type="Rhea" id="RHEA:17989"/>
        <dbReference type="Rhea" id="RHEA-COMP:9863"/>
        <dbReference type="Rhea" id="RHEA-COMP:11604"/>
        <dbReference type="ChEBI" id="CHEBI:15378"/>
        <dbReference type="ChEBI" id="CHEBI:29999"/>
        <dbReference type="ChEBI" id="CHEBI:30616"/>
        <dbReference type="ChEBI" id="CHEBI:83421"/>
        <dbReference type="ChEBI" id="CHEBI:456216"/>
        <dbReference type="EC" id="2.7.11.1"/>
    </reaction>
</comment>
<dbReference type="SMART" id="SM00220">
    <property type="entry name" value="S_TKc"/>
    <property type="match status" value="1"/>
</dbReference>
<evidence type="ECO:0000256" key="11">
    <source>
        <dbReference type="ARBA" id="ARBA00022490"/>
    </source>
</evidence>
<proteinExistence type="inferred from homology"/>
<dbReference type="PROSITE" id="PS00109">
    <property type="entry name" value="PROTEIN_KINASE_TYR"/>
    <property type="match status" value="1"/>
</dbReference>
<dbReference type="GO" id="GO:0000781">
    <property type="term" value="C:chromosome, telomeric region"/>
    <property type="evidence" value="ECO:0007669"/>
    <property type="project" value="UniProtKB-SubCell"/>
</dbReference>
<evidence type="ECO:0000256" key="26">
    <source>
        <dbReference type="ARBA" id="ARBA00033194"/>
    </source>
</evidence>
<evidence type="ECO:0000256" key="2">
    <source>
        <dbReference type="ARBA" id="ARBA00004123"/>
    </source>
</evidence>
<keyword evidence="22" id="KW-0010">Activator</keyword>
<evidence type="ECO:0000256" key="9">
    <source>
        <dbReference type="ARBA" id="ARBA00019973"/>
    </source>
</evidence>
<dbReference type="NCBIfam" id="TIGR03724">
    <property type="entry name" value="arch_bud32"/>
    <property type="match status" value="1"/>
</dbReference>
<dbReference type="PROSITE" id="PS50011">
    <property type="entry name" value="PROTEIN_KINASE_DOM"/>
    <property type="match status" value="1"/>
</dbReference>
<comment type="subcellular location">
    <subcellularLocation>
        <location evidence="4">Chromosome</location>
        <location evidence="4">Telomere</location>
    </subcellularLocation>
    <subcellularLocation>
        <location evidence="3">Cytoplasm</location>
    </subcellularLocation>
    <subcellularLocation>
        <location evidence="2">Nucleus</location>
    </subcellularLocation>
</comment>
<dbReference type="OrthoDB" id="3399at2759"/>
<evidence type="ECO:0000256" key="15">
    <source>
        <dbReference type="ARBA" id="ARBA00022694"/>
    </source>
</evidence>
<organism evidence="31 32">
    <name type="scientific">Glutinoglossum americanum</name>
    <dbReference type="NCBI Taxonomy" id="1670608"/>
    <lineage>
        <taxon>Eukaryota</taxon>
        <taxon>Fungi</taxon>
        <taxon>Dikarya</taxon>
        <taxon>Ascomycota</taxon>
        <taxon>Pezizomycotina</taxon>
        <taxon>Geoglossomycetes</taxon>
        <taxon>Geoglossales</taxon>
        <taxon>Geoglossaceae</taxon>
        <taxon>Glutinoglossum</taxon>
    </lineage>
</organism>
<accession>A0A9P8HUB2</accession>
<comment type="subunit">
    <text evidence="6">Component of the EKC/KEOPS complex composed of at least BUD32, CGI121, GON7, KAE1 and PCC1; the whole complex dimerizes.</text>
</comment>
<keyword evidence="20" id="KW-0779">Telomere</keyword>
<evidence type="ECO:0000256" key="19">
    <source>
        <dbReference type="ARBA" id="ARBA00022840"/>
    </source>
</evidence>
<dbReference type="Gene3D" id="1.10.510.10">
    <property type="entry name" value="Transferase(Phosphotransferase) domain 1"/>
    <property type="match status" value="1"/>
</dbReference>
<dbReference type="GO" id="GO:0016787">
    <property type="term" value="F:hydrolase activity"/>
    <property type="evidence" value="ECO:0007669"/>
    <property type="project" value="UniProtKB-KW"/>
</dbReference>
<evidence type="ECO:0000313" key="31">
    <source>
        <dbReference type="EMBL" id="KAH0537683.1"/>
    </source>
</evidence>
<dbReference type="FunFam" id="1.10.510.10:FF:000845">
    <property type="entry name" value="Probable bifunctional tRNA threonylcarbamoyladenosine biosynthesis protein"/>
    <property type="match status" value="1"/>
</dbReference>
<evidence type="ECO:0000256" key="16">
    <source>
        <dbReference type="ARBA" id="ARBA00022741"/>
    </source>
</evidence>
<dbReference type="InterPro" id="IPR000719">
    <property type="entry name" value="Prot_kinase_dom"/>
</dbReference>
<gene>
    <name evidence="31" type="primary">BUD32</name>
    <name evidence="31" type="ORF">FGG08_005548</name>
</gene>
<evidence type="ECO:0000256" key="29">
    <source>
        <dbReference type="SAM" id="MobiDB-lite"/>
    </source>
</evidence>
<sequence>MSLQPQQNLPSLLLQENSQSQSSSTPHPALPTLPPTFTTQNPPTLLTQGAEALIYKTTYLTPHLPAALKHRPPKPYRHPTLDARLTRHRILSEARILTKCRREGVRVPAVYFVDWEQGWMLMEWIGGGSVRDALAAFLTKREVGEESVRGLMGRVGRAVGRLHVAGVVHGDLTTSNLMLQPTTASSPLDGQVVLIDFGLGAVSVQDEDKAVDLYVLERAFISTHPKAEGLFQEVLRSYEESYKGAKVVLRRLEDVRMRGRKRSMVG</sequence>
<feature type="domain" description="Protein kinase" evidence="30">
    <location>
        <begin position="40"/>
        <end position="266"/>
    </location>
</feature>
<evidence type="ECO:0000256" key="25">
    <source>
        <dbReference type="ARBA" id="ARBA00030980"/>
    </source>
</evidence>
<evidence type="ECO:0000256" key="21">
    <source>
        <dbReference type="ARBA" id="ARBA00023015"/>
    </source>
</evidence>
<evidence type="ECO:0000256" key="20">
    <source>
        <dbReference type="ARBA" id="ARBA00022895"/>
    </source>
</evidence>
<feature type="compositionally biased region" description="Low complexity" evidence="29">
    <location>
        <begin position="15"/>
        <end position="27"/>
    </location>
</feature>
<dbReference type="FunFam" id="3.30.200.20:FF:000603">
    <property type="entry name" value="EKC/KEOPS complex subunit bud32"/>
    <property type="match status" value="1"/>
</dbReference>
<dbReference type="InterPro" id="IPR011009">
    <property type="entry name" value="Kinase-like_dom_sf"/>
</dbReference>
<dbReference type="GO" id="GO:0005524">
    <property type="term" value="F:ATP binding"/>
    <property type="evidence" value="ECO:0007669"/>
    <property type="project" value="UniProtKB-KW"/>
</dbReference>
<dbReference type="PANTHER" id="PTHR12209">
    <property type="entry name" value="NON-SPECIFIC SERINE/THREONINE PROTEIN KINASE"/>
    <property type="match status" value="1"/>
</dbReference>
<evidence type="ECO:0000256" key="18">
    <source>
        <dbReference type="ARBA" id="ARBA00022801"/>
    </source>
</evidence>
<comment type="function">
    <text evidence="1">Component of the EKC/KEOPS complex that is required for the formation of a threonylcarbamoyl group on adenosine at position 37 (t(6)A37) in tRNAs that read codons beginning with adenine. The complex is probably involved in the transfer of the threonylcarbamoyl moiety of threonylcarbamoyl-AMP (TC-AMP) to the N6 group of A37. BUD32 has ATPase activity in the context of the EKC/KEOPS complex and likely plays a supporting role to the catalytic subunit KAE1. The EKC/KEOPS complex also promotes both telomere uncapping and telomere elongation. The complex is required for efficient recruitment of transcriptional coactivators.</text>
</comment>